<dbReference type="RefSeq" id="WP_055266140.1">
    <property type="nucleotide sequence ID" value="NZ_CZAL01000006.1"/>
</dbReference>
<dbReference type="SMART" id="SM00382">
    <property type="entry name" value="AAA"/>
    <property type="match status" value="1"/>
</dbReference>
<protein>
    <submittedName>
        <fullName evidence="9">Glutathione import ATP-binding protein GsiA</fullName>
        <ecNumber evidence="9">3.6.3.-</ecNumber>
    </submittedName>
</protein>
<dbReference type="SUPFAM" id="SSF52540">
    <property type="entry name" value="P-loop containing nucleoside triphosphate hydrolases"/>
    <property type="match status" value="1"/>
</dbReference>
<name>A0A174KUL9_9FIRM</name>
<dbReference type="GO" id="GO:0005524">
    <property type="term" value="F:ATP binding"/>
    <property type="evidence" value="ECO:0007669"/>
    <property type="project" value="UniProtKB-KW"/>
</dbReference>
<dbReference type="CDD" id="cd03257">
    <property type="entry name" value="ABC_NikE_OppD_transporters"/>
    <property type="match status" value="1"/>
</dbReference>
<dbReference type="InterPro" id="IPR003439">
    <property type="entry name" value="ABC_transporter-like_ATP-bd"/>
</dbReference>
<keyword evidence="4" id="KW-1003">Cell membrane</keyword>
<dbReference type="Gene3D" id="3.40.50.300">
    <property type="entry name" value="P-loop containing nucleotide triphosphate hydrolases"/>
    <property type="match status" value="1"/>
</dbReference>
<dbReference type="InterPro" id="IPR027417">
    <property type="entry name" value="P-loop_NTPase"/>
</dbReference>
<keyword evidence="3" id="KW-0813">Transport</keyword>
<feature type="domain" description="ABC transporter" evidence="8">
    <location>
        <begin position="6"/>
        <end position="267"/>
    </location>
</feature>
<sequence length="278" mass="29990">MSEKLLEISGLSVCYEGEQILDDICFSVEKGETVGIAGESGSGKSTLLRAILRLMGKNGSITGGQITFRGEELTGMSEKKLRSLCGSEIGMIFQNTGASLCPTRKIGAQICESVRAHEKRCGFITPISGGMSGRKSRREIKDMTLQRFADMGLSDGETIWNSYPSSLSGGMNQRVGIALAMLLHPSLLLADEPTSALDVVSQAQVLRELQALQQKEQTGMVLVTHNLAVLEQMADRVAVLKDGNIVEQGETRTVFDHPKDEYTKNLLAAVPGRGKNDA</sequence>
<organism evidence="9 10">
    <name type="scientific">Fusicatenibacter saccharivorans</name>
    <dbReference type="NCBI Taxonomy" id="1150298"/>
    <lineage>
        <taxon>Bacteria</taxon>
        <taxon>Bacillati</taxon>
        <taxon>Bacillota</taxon>
        <taxon>Clostridia</taxon>
        <taxon>Lachnospirales</taxon>
        <taxon>Lachnospiraceae</taxon>
        <taxon>Fusicatenibacter</taxon>
    </lineage>
</organism>
<dbReference type="EC" id="3.6.3.-" evidence="9"/>
<dbReference type="GO" id="GO:0016887">
    <property type="term" value="F:ATP hydrolysis activity"/>
    <property type="evidence" value="ECO:0007669"/>
    <property type="project" value="InterPro"/>
</dbReference>
<evidence type="ECO:0000256" key="6">
    <source>
        <dbReference type="ARBA" id="ARBA00022840"/>
    </source>
</evidence>
<evidence type="ECO:0000313" key="9">
    <source>
        <dbReference type="EMBL" id="CUP12990.1"/>
    </source>
</evidence>
<keyword evidence="6 9" id="KW-0067">ATP-binding</keyword>
<keyword evidence="9" id="KW-0378">Hydrolase</keyword>
<evidence type="ECO:0000256" key="1">
    <source>
        <dbReference type="ARBA" id="ARBA00004202"/>
    </source>
</evidence>
<comment type="similarity">
    <text evidence="2">Belongs to the ABC transporter superfamily.</text>
</comment>
<evidence type="ECO:0000313" key="10">
    <source>
        <dbReference type="Proteomes" id="UP000095709"/>
    </source>
</evidence>
<dbReference type="Proteomes" id="UP000095709">
    <property type="component" value="Unassembled WGS sequence"/>
</dbReference>
<dbReference type="PANTHER" id="PTHR43297:SF2">
    <property type="entry name" value="DIPEPTIDE TRANSPORT ATP-BINDING PROTEIN DPPD"/>
    <property type="match status" value="1"/>
</dbReference>
<dbReference type="Pfam" id="PF00005">
    <property type="entry name" value="ABC_tran"/>
    <property type="match status" value="1"/>
</dbReference>
<keyword evidence="5" id="KW-0547">Nucleotide-binding</keyword>
<dbReference type="AlphaFoldDB" id="A0A174KUL9"/>
<evidence type="ECO:0000259" key="8">
    <source>
        <dbReference type="PROSITE" id="PS50893"/>
    </source>
</evidence>
<reference evidence="9 10" key="1">
    <citation type="submission" date="2015-09" db="EMBL/GenBank/DDBJ databases">
        <authorList>
            <consortium name="Pathogen Informatics"/>
        </authorList>
    </citation>
    <scope>NUCLEOTIDE SEQUENCE [LARGE SCALE GENOMIC DNA]</scope>
    <source>
        <strain evidence="9 10">2789STDY5834885</strain>
    </source>
</reference>
<dbReference type="GO" id="GO:0005886">
    <property type="term" value="C:plasma membrane"/>
    <property type="evidence" value="ECO:0007669"/>
    <property type="project" value="UniProtKB-SubCell"/>
</dbReference>
<evidence type="ECO:0000256" key="5">
    <source>
        <dbReference type="ARBA" id="ARBA00022741"/>
    </source>
</evidence>
<evidence type="ECO:0000256" key="4">
    <source>
        <dbReference type="ARBA" id="ARBA00022475"/>
    </source>
</evidence>
<accession>A0A174KUL9</accession>
<dbReference type="EMBL" id="CZAL01000006">
    <property type="protein sequence ID" value="CUP12990.1"/>
    <property type="molecule type" value="Genomic_DNA"/>
</dbReference>
<evidence type="ECO:0000256" key="2">
    <source>
        <dbReference type="ARBA" id="ARBA00005417"/>
    </source>
</evidence>
<gene>
    <name evidence="9" type="primary">gsiA_4</name>
    <name evidence="9" type="ORF">ERS852498_01299</name>
</gene>
<evidence type="ECO:0000256" key="3">
    <source>
        <dbReference type="ARBA" id="ARBA00022448"/>
    </source>
</evidence>
<keyword evidence="7" id="KW-0472">Membrane</keyword>
<dbReference type="PANTHER" id="PTHR43297">
    <property type="entry name" value="OLIGOPEPTIDE TRANSPORT ATP-BINDING PROTEIN APPD"/>
    <property type="match status" value="1"/>
</dbReference>
<proteinExistence type="inferred from homology"/>
<dbReference type="InterPro" id="IPR003593">
    <property type="entry name" value="AAA+_ATPase"/>
</dbReference>
<dbReference type="InterPro" id="IPR050388">
    <property type="entry name" value="ABC_Ni/Peptide_Import"/>
</dbReference>
<evidence type="ECO:0000256" key="7">
    <source>
        <dbReference type="ARBA" id="ARBA00023136"/>
    </source>
</evidence>
<comment type="subcellular location">
    <subcellularLocation>
        <location evidence="1">Cell membrane</location>
        <topology evidence="1">Peripheral membrane protein</topology>
    </subcellularLocation>
</comment>
<dbReference type="PROSITE" id="PS50893">
    <property type="entry name" value="ABC_TRANSPORTER_2"/>
    <property type="match status" value="1"/>
</dbReference>